<feature type="transmembrane region" description="Helical" evidence="1">
    <location>
        <begin position="164"/>
        <end position="185"/>
    </location>
</feature>
<accession>A0A2J6RLX9</accession>
<dbReference type="Proteomes" id="UP000235786">
    <property type="component" value="Unassembled WGS sequence"/>
</dbReference>
<proteinExistence type="predicted"/>
<keyword evidence="1" id="KW-1133">Transmembrane helix</keyword>
<organism evidence="2 3">
    <name type="scientific">Hyaloscypha variabilis (strain UAMH 11265 / GT02V1 / F)</name>
    <name type="common">Meliniomyces variabilis</name>
    <dbReference type="NCBI Taxonomy" id="1149755"/>
    <lineage>
        <taxon>Eukaryota</taxon>
        <taxon>Fungi</taxon>
        <taxon>Dikarya</taxon>
        <taxon>Ascomycota</taxon>
        <taxon>Pezizomycotina</taxon>
        <taxon>Leotiomycetes</taxon>
        <taxon>Helotiales</taxon>
        <taxon>Hyaloscyphaceae</taxon>
        <taxon>Hyaloscypha</taxon>
        <taxon>Hyaloscypha variabilis</taxon>
    </lineage>
</organism>
<protein>
    <submittedName>
        <fullName evidence="2">Uncharacterized protein</fullName>
    </submittedName>
</protein>
<dbReference type="EMBL" id="KZ613946">
    <property type="protein sequence ID" value="PMD39512.1"/>
    <property type="molecule type" value="Genomic_DNA"/>
</dbReference>
<keyword evidence="3" id="KW-1185">Reference proteome</keyword>
<feature type="transmembrane region" description="Helical" evidence="1">
    <location>
        <begin position="197"/>
        <end position="221"/>
    </location>
</feature>
<evidence type="ECO:0000313" key="2">
    <source>
        <dbReference type="EMBL" id="PMD39512.1"/>
    </source>
</evidence>
<keyword evidence="1" id="KW-0812">Transmembrane</keyword>
<dbReference type="AlphaFoldDB" id="A0A2J6RLX9"/>
<reference evidence="2 3" key="1">
    <citation type="submission" date="2016-04" db="EMBL/GenBank/DDBJ databases">
        <title>A degradative enzymes factory behind the ericoid mycorrhizal symbiosis.</title>
        <authorList>
            <consortium name="DOE Joint Genome Institute"/>
            <person name="Martino E."/>
            <person name="Morin E."/>
            <person name="Grelet G."/>
            <person name="Kuo A."/>
            <person name="Kohler A."/>
            <person name="Daghino S."/>
            <person name="Barry K."/>
            <person name="Choi C."/>
            <person name="Cichocki N."/>
            <person name="Clum A."/>
            <person name="Copeland A."/>
            <person name="Hainaut M."/>
            <person name="Haridas S."/>
            <person name="Labutti K."/>
            <person name="Lindquist E."/>
            <person name="Lipzen A."/>
            <person name="Khouja H.-R."/>
            <person name="Murat C."/>
            <person name="Ohm R."/>
            <person name="Olson A."/>
            <person name="Spatafora J."/>
            <person name="Veneault-Fourrey C."/>
            <person name="Henrissat B."/>
            <person name="Grigoriev I."/>
            <person name="Martin F."/>
            <person name="Perotto S."/>
        </authorList>
    </citation>
    <scope>NUCLEOTIDE SEQUENCE [LARGE SCALE GENOMIC DNA]</scope>
    <source>
        <strain evidence="2 3">F</strain>
    </source>
</reference>
<keyword evidence="1" id="KW-0472">Membrane</keyword>
<evidence type="ECO:0000256" key="1">
    <source>
        <dbReference type="SAM" id="Phobius"/>
    </source>
</evidence>
<evidence type="ECO:0000313" key="3">
    <source>
        <dbReference type="Proteomes" id="UP000235786"/>
    </source>
</evidence>
<feature type="transmembrane region" description="Helical" evidence="1">
    <location>
        <begin position="110"/>
        <end position="129"/>
    </location>
</feature>
<gene>
    <name evidence="2" type="ORF">L207DRAFT_529487</name>
</gene>
<sequence length="293" mass="33106">MPLDLVRGIDDALAELVDWRTRKLRVVNRDAYPSEQEDWLWSGLPSKPVDQICRLLLSPVFHALCGRLYELGIYGLEDHSTSSLIIAVISFLSLVRHAEPLIPFRNIGITGWRLLPALIFILFLIRYPYRNKTSVFNSHLILLDAFGTPLTGHLLNHTTDREQIHYFLYGTIISILFDLTMIALMETRSLLRTVATGLGVAVIVQIVVKFMIVAYLVSIPIDLLRNFYAPLLLVKAFFRLSLQQVLFTTNRYLRTLASTLVTVSGAQPSSVTSQSLEAAELYQYSALPPGCWN</sequence>
<name>A0A2J6RLX9_HYAVF</name>